<accession>A0A0D7X5B4</accession>
<gene>
    <name evidence="2" type="ORF">QD47_13210</name>
</gene>
<dbReference type="EMBL" id="JTHP01000023">
    <property type="protein sequence ID" value="KJD45222.1"/>
    <property type="molecule type" value="Genomic_DNA"/>
</dbReference>
<keyword evidence="3" id="KW-1185">Reference proteome</keyword>
<dbReference type="Proteomes" id="UP000032534">
    <property type="component" value="Unassembled WGS sequence"/>
</dbReference>
<dbReference type="AlphaFoldDB" id="A0A0D7X5B4"/>
<organism evidence="2 3">
    <name type="scientific">Paenibacillus terrae</name>
    <dbReference type="NCBI Taxonomy" id="159743"/>
    <lineage>
        <taxon>Bacteria</taxon>
        <taxon>Bacillati</taxon>
        <taxon>Bacillota</taxon>
        <taxon>Bacilli</taxon>
        <taxon>Bacillales</taxon>
        <taxon>Paenibacillaceae</taxon>
        <taxon>Paenibacillus</taxon>
    </lineage>
</organism>
<evidence type="ECO:0000313" key="3">
    <source>
        <dbReference type="Proteomes" id="UP000032534"/>
    </source>
</evidence>
<evidence type="ECO:0000313" key="2">
    <source>
        <dbReference type="EMBL" id="KJD45222.1"/>
    </source>
</evidence>
<evidence type="ECO:0000256" key="1">
    <source>
        <dbReference type="SAM" id="SignalP"/>
    </source>
</evidence>
<dbReference type="OrthoDB" id="2967315at2"/>
<sequence length="148" mass="16250">MNPIKNKLFKTILTVAIGFSTLAPTYAFASEKEEIPQSKVTSTVPLTNVIDNNPQSTQGTIETQGLKKDALVFALRHGGKALDDLLDFLGVSSKEAKYVLQHADKIADFLESTTNQLEQRLLDFLIFQCGIPQGFARVITYAISGFVL</sequence>
<feature type="chain" id="PRO_5002326112" evidence="1">
    <location>
        <begin position="30"/>
        <end position="148"/>
    </location>
</feature>
<name>A0A0D7X5B4_9BACL</name>
<reference evidence="2 3" key="1">
    <citation type="submission" date="2014-11" db="EMBL/GenBank/DDBJ databases">
        <title>Draft Genome Sequences of Paenibacillus polymyxa NRRL B-30509 and Paenibacillus terrae NRRL B-30644, Strains from a Poultry Environment that Produce Tridecaptin A and Paenicidins.</title>
        <authorList>
            <person name="van Belkum M.J."/>
            <person name="Lohans C.T."/>
            <person name="Vederas J.C."/>
        </authorList>
    </citation>
    <scope>NUCLEOTIDE SEQUENCE [LARGE SCALE GENOMIC DNA]</scope>
    <source>
        <strain evidence="2 3">NRRL B-30644</strain>
    </source>
</reference>
<feature type="signal peptide" evidence="1">
    <location>
        <begin position="1"/>
        <end position="29"/>
    </location>
</feature>
<dbReference type="RefSeq" id="WP_044646572.1">
    <property type="nucleotide sequence ID" value="NZ_JTHP01000023.1"/>
</dbReference>
<keyword evidence="1" id="KW-0732">Signal</keyword>
<protein>
    <submittedName>
        <fullName evidence="2">Uncharacterized protein</fullName>
    </submittedName>
</protein>
<dbReference type="PATRIC" id="fig|159743.3.peg.2939"/>
<proteinExistence type="predicted"/>
<comment type="caution">
    <text evidence="2">The sequence shown here is derived from an EMBL/GenBank/DDBJ whole genome shotgun (WGS) entry which is preliminary data.</text>
</comment>